<proteinExistence type="inferred from homology"/>
<dbReference type="InterPro" id="IPR050336">
    <property type="entry name" value="Chromosome_partition/occlusion"/>
</dbReference>
<dbReference type="GO" id="GO:0007059">
    <property type="term" value="P:chromosome segregation"/>
    <property type="evidence" value="ECO:0007669"/>
    <property type="project" value="UniProtKB-KW"/>
</dbReference>
<dbReference type="InterPro" id="IPR057240">
    <property type="entry name" value="ParB_dimer_C"/>
</dbReference>
<dbReference type="SMART" id="SM00470">
    <property type="entry name" value="ParB"/>
    <property type="match status" value="1"/>
</dbReference>
<dbReference type="FunFam" id="3.90.1530.30:FF:000001">
    <property type="entry name" value="Chromosome partitioning protein ParB"/>
    <property type="match status" value="1"/>
</dbReference>
<dbReference type="InterPro" id="IPR041468">
    <property type="entry name" value="HTH_ParB/Spo0J"/>
</dbReference>
<comment type="caution">
    <text evidence="6">The sequence shown here is derived from an EMBL/GenBank/DDBJ whole genome shotgun (WGS) entry which is preliminary data.</text>
</comment>
<evidence type="ECO:0000256" key="4">
    <source>
        <dbReference type="ARBA" id="ARBA00023125"/>
    </source>
</evidence>
<reference evidence="6 7" key="1">
    <citation type="submission" date="2020-08" db="EMBL/GenBank/DDBJ databases">
        <title>Genomic Encyclopedia of Type Strains, Phase IV (KMG-IV): sequencing the most valuable type-strain genomes for metagenomic binning, comparative biology and taxonomic classification.</title>
        <authorList>
            <person name="Goeker M."/>
        </authorList>
    </citation>
    <scope>NUCLEOTIDE SEQUENCE [LARGE SCALE GENOMIC DNA]</scope>
    <source>
        <strain evidence="6 7">DSM 24661</strain>
    </source>
</reference>
<comment type="similarity">
    <text evidence="2">Belongs to the ParB family.</text>
</comment>
<gene>
    <name evidence="6" type="ORF">HNR32_002074</name>
</gene>
<dbReference type="GO" id="GO:0009295">
    <property type="term" value="C:nucleoid"/>
    <property type="evidence" value="ECO:0007669"/>
    <property type="project" value="UniProtKB-SubCell"/>
</dbReference>
<name>A0A840UIW3_9FIRM</name>
<dbReference type="PANTHER" id="PTHR33375">
    <property type="entry name" value="CHROMOSOME-PARTITIONING PROTEIN PARB-RELATED"/>
    <property type="match status" value="1"/>
</dbReference>
<dbReference type="Proteomes" id="UP000559117">
    <property type="component" value="Unassembled WGS sequence"/>
</dbReference>
<feature type="domain" description="ParB-like N-terminal" evidence="5">
    <location>
        <begin position="29"/>
        <end position="118"/>
    </location>
</feature>
<dbReference type="GO" id="GO:0045881">
    <property type="term" value="P:positive regulation of sporulation resulting in formation of a cellular spore"/>
    <property type="evidence" value="ECO:0007669"/>
    <property type="project" value="TreeGrafter"/>
</dbReference>
<dbReference type="CDD" id="cd16393">
    <property type="entry name" value="SPO0J_N"/>
    <property type="match status" value="1"/>
</dbReference>
<dbReference type="InterPro" id="IPR036086">
    <property type="entry name" value="ParB/Sulfiredoxin_sf"/>
</dbReference>
<dbReference type="RefSeq" id="WP_183862296.1">
    <property type="nucleotide sequence ID" value="NZ_JACHFH010000028.1"/>
</dbReference>
<evidence type="ECO:0000256" key="2">
    <source>
        <dbReference type="ARBA" id="ARBA00006295"/>
    </source>
</evidence>
<dbReference type="GO" id="GO:0005694">
    <property type="term" value="C:chromosome"/>
    <property type="evidence" value="ECO:0007669"/>
    <property type="project" value="TreeGrafter"/>
</dbReference>
<comment type="subcellular location">
    <subcellularLocation>
        <location evidence="1">Cytoplasm</location>
        <location evidence="1">Nucleoid</location>
    </subcellularLocation>
</comment>
<dbReference type="Gene3D" id="1.10.10.2830">
    <property type="match status" value="1"/>
</dbReference>
<evidence type="ECO:0000313" key="6">
    <source>
        <dbReference type="EMBL" id="MBB5336919.1"/>
    </source>
</evidence>
<dbReference type="GO" id="GO:0003677">
    <property type="term" value="F:DNA binding"/>
    <property type="evidence" value="ECO:0007669"/>
    <property type="project" value="UniProtKB-KW"/>
</dbReference>
<sequence>MAKKVHSGLGKGLGALLKDAEPDFKEKIADIDIALIESNPFQPRKNFDDTGLDELAQSIKQYGVLQPVLLRKVGEKYQLIAGERRLKASKKADKKVIPAVIRNYDDKQTAQIALIENLQREDLNALEEATAYNNLLQECSITQSELAQYVGKSRSHVANFLRLLQLSDIVKEQINKGNLNMGQAKPLLSIENKNLQEQTALYIIANELSARDAEKLVKKIDNNKDYFIEDTKSVLPIKDIFINDAEDKLKMLFGNKVKIKTGKKAGKIEIEFLTESDLDRIVEILLQQKKSKINDNDNTQFFV</sequence>
<dbReference type="FunFam" id="1.10.10.2830:FF:000001">
    <property type="entry name" value="Chromosome partitioning protein ParB"/>
    <property type="match status" value="1"/>
</dbReference>
<dbReference type="Gene3D" id="3.90.1530.30">
    <property type="match status" value="1"/>
</dbReference>
<accession>A0A840UIW3</accession>
<dbReference type="Pfam" id="PF23552">
    <property type="entry name" value="ParB_C"/>
    <property type="match status" value="1"/>
</dbReference>
<dbReference type="EMBL" id="JACHFH010000028">
    <property type="protein sequence ID" value="MBB5336919.1"/>
    <property type="molecule type" value="Genomic_DNA"/>
</dbReference>
<dbReference type="AlphaFoldDB" id="A0A840UIW3"/>
<dbReference type="NCBIfam" id="TIGR00180">
    <property type="entry name" value="parB_part"/>
    <property type="match status" value="1"/>
</dbReference>
<keyword evidence="3" id="KW-0159">Chromosome partition</keyword>
<dbReference type="SUPFAM" id="SSF109709">
    <property type="entry name" value="KorB DNA-binding domain-like"/>
    <property type="match status" value="1"/>
</dbReference>
<dbReference type="PANTHER" id="PTHR33375:SF1">
    <property type="entry name" value="CHROMOSOME-PARTITIONING PROTEIN PARB-RELATED"/>
    <property type="match status" value="1"/>
</dbReference>
<keyword evidence="7" id="KW-1185">Reference proteome</keyword>
<keyword evidence="4" id="KW-0238">DNA-binding</keyword>
<dbReference type="Pfam" id="PF02195">
    <property type="entry name" value="ParB_N"/>
    <property type="match status" value="1"/>
</dbReference>
<evidence type="ECO:0000256" key="3">
    <source>
        <dbReference type="ARBA" id="ARBA00022829"/>
    </source>
</evidence>
<dbReference type="InterPro" id="IPR004437">
    <property type="entry name" value="ParB/RepB/Spo0J"/>
</dbReference>
<evidence type="ECO:0000313" key="7">
    <source>
        <dbReference type="Proteomes" id="UP000559117"/>
    </source>
</evidence>
<protein>
    <submittedName>
        <fullName evidence="6">ParB family chromosome partitioning protein</fullName>
    </submittedName>
</protein>
<dbReference type="Pfam" id="PF17762">
    <property type="entry name" value="HTH_ParB"/>
    <property type="match status" value="1"/>
</dbReference>
<evidence type="ECO:0000259" key="5">
    <source>
        <dbReference type="SMART" id="SM00470"/>
    </source>
</evidence>
<dbReference type="InterPro" id="IPR003115">
    <property type="entry name" value="ParB_N"/>
</dbReference>
<organism evidence="6 7">
    <name type="scientific">Pectinatus brassicae</name>
    <dbReference type="NCBI Taxonomy" id="862415"/>
    <lineage>
        <taxon>Bacteria</taxon>
        <taxon>Bacillati</taxon>
        <taxon>Bacillota</taxon>
        <taxon>Negativicutes</taxon>
        <taxon>Selenomonadales</taxon>
        <taxon>Selenomonadaceae</taxon>
        <taxon>Pectinatus</taxon>
    </lineage>
</organism>
<evidence type="ECO:0000256" key="1">
    <source>
        <dbReference type="ARBA" id="ARBA00004453"/>
    </source>
</evidence>
<dbReference type="SUPFAM" id="SSF110849">
    <property type="entry name" value="ParB/Sulfiredoxin"/>
    <property type="match status" value="1"/>
</dbReference>